<evidence type="ECO:0000313" key="2">
    <source>
        <dbReference type="EMBL" id="GMA30700.1"/>
    </source>
</evidence>
<keyword evidence="1" id="KW-0472">Membrane</keyword>
<evidence type="ECO:0000256" key="1">
    <source>
        <dbReference type="SAM" id="Phobius"/>
    </source>
</evidence>
<organism evidence="2 3">
    <name type="scientific">Litorihabitans aurantiacus</name>
    <dbReference type="NCBI Taxonomy" id="1930061"/>
    <lineage>
        <taxon>Bacteria</taxon>
        <taxon>Bacillati</taxon>
        <taxon>Actinomycetota</taxon>
        <taxon>Actinomycetes</taxon>
        <taxon>Micrococcales</taxon>
        <taxon>Beutenbergiaceae</taxon>
        <taxon>Litorihabitans</taxon>
    </lineage>
</organism>
<accession>A0AA37UKD8</accession>
<dbReference type="EMBL" id="BSUM01000001">
    <property type="protein sequence ID" value="GMA30700.1"/>
    <property type="molecule type" value="Genomic_DNA"/>
</dbReference>
<reference evidence="2" key="2">
    <citation type="submission" date="2023-02" db="EMBL/GenBank/DDBJ databases">
        <authorList>
            <person name="Sun Q."/>
            <person name="Mori K."/>
        </authorList>
    </citation>
    <scope>NUCLEOTIDE SEQUENCE</scope>
    <source>
        <strain evidence="2">NBRC 112290</strain>
    </source>
</reference>
<keyword evidence="3" id="KW-1185">Reference proteome</keyword>
<dbReference type="Pfam" id="PF10739">
    <property type="entry name" value="DUF2550"/>
    <property type="match status" value="1"/>
</dbReference>
<dbReference type="InterPro" id="IPR019675">
    <property type="entry name" value="DUF2550"/>
</dbReference>
<name>A0AA37UKD8_9MICO</name>
<sequence length="137" mass="15265">MPGVVWIALVVVVGLVLALAGVFFLRLRTLGHRVGSFECALRTPTGWASGIAHYGADSLHWYRLISLDPRPDHSWSRARFHVRSRDARDPSAAVTPSRIFEVSCEVDGREFVLAMRSGQYSGLSSWLESQPPREMSL</sequence>
<protein>
    <recommendedName>
        <fullName evidence="4">DUF2550 family protein</fullName>
    </recommendedName>
</protein>
<proteinExistence type="predicted"/>
<evidence type="ECO:0008006" key="4">
    <source>
        <dbReference type="Google" id="ProtNLM"/>
    </source>
</evidence>
<dbReference type="RefSeq" id="WP_284249412.1">
    <property type="nucleotide sequence ID" value="NZ_BSUM01000001.1"/>
</dbReference>
<dbReference type="AlphaFoldDB" id="A0AA37UKD8"/>
<keyword evidence="1" id="KW-1133">Transmembrane helix</keyword>
<gene>
    <name evidence="2" type="ORF">GCM10025875_06920</name>
</gene>
<feature type="transmembrane region" description="Helical" evidence="1">
    <location>
        <begin position="6"/>
        <end position="25"/>
    </location>
</feature>
<dbReference type="Proteomes" id="UP001157161">
    <property type="component" value="Unassembled WGS sequence"/>
</dbReference>
<reference evidence="2" key="1">
    <citation type="journal article" date="2014" name="Int. J. Syst. Evol. Microbiol.">
        <title>Complete genome sequence of Corynebacterium casei LMG S-19264T (=DSM 44701T), isolated from a smear-ripened cheese.</title>
        <authorList>
            <consortium name="US DOE Joint Genome Institute (JGI-PGF)"/>
            <person name="Walter F."/>
            <person name="Albersmeier A."/>
            <person name="Kalinowski J."/>
            <person name="Ruckert C."/>
        </authorList>
    </citation>
    <scope>NUCLEOTIDE SEQUENCE</scope>
    <source>
        <strain evidence="2">NBRC 112290</strain>
    </source>
</reference>
<evidence type="ECO:0000313" key="3">
    <source>
        <dbReference type="Proteomes" id="UP001157161"/>
    </source>
</evidence>
<keyword evidence="1" id="KW-0812">Transmembrane</keyword>
<comment type="caution">
    <text evidence="2">The sequence shown here is derived from an EMBL/GenBank/DDBJ whole genome shotgun (WGS) entry which is preliminary data.</text>
</comment>